<comment type="caution">
    <text evidence="4">The sequence shown here is derived from an EMBL/GenBank/DDBJ whole genome shotgun (WGS) entry which is preliminary data.</text>
</comment>
<keyword evidence="1" id="KW-0521">NADP</keyword>
<dbReference type="InterPro" id="IPR020843">
    <property type="entry name" value="ER"/>
</dbReference>
<organism evidence="4 5">
    <name type="scientific">Streptomyces doudnae</name>
    <dbReference type="NCBI Taxonomy" id="3075536"/>
    <lineage>
        <taxon>Bacteria</taxon>
        <taxon>Bacillati</taxon>
        <taxon>Actinomycetota</taxon>
        <taxon>Actinomycetes</taxon>
        <taxon>Kitasatosporales</taxon>
        <taxon>Streptomycetaceae</taxon>
        <taxon>Streptomyces</taxon>
    </lineage>
</organism>
<keyword evidence="2" id="KW-0560">Oxidoreductase</keyword>
<feature type="domain" description="Enoyl reductase (ER)" evidence="3">
    <location>
        <begin position="10"/>
        <end position="318"/>
    </location>
</feature>
<dbReference type="RefSeq" id="WP_093832865.1">
    <property type="nucleotide sequence ID" value="NZ_JAVRES010000011.1"/>
</dbReference>
<evidence type="ECO:0000256" key="1">
    <source>
        <dbReference type="ARBA" id="ARBA00022857"/>
    </source>
</evidence>
<dbReference type="InterPro" id="IPR036291">
    <property type="entry name" value="NAD(P)-bd_dom_sf"/>
</dbReference>
<keyword evidence="5" id="KW-1185">Reference proteome</keyword>
<protein>
    <submittedName>
        <fullName evidence="4">Zinc-binding dehydrogenase</fullName>
    </submittedName>
</protein>
<dbReference type="SUPFAM" id="SSF51735">
    <property type="entry name" value="NAD(P)-binding Rossmann-fold domains"/>
    <property type="match status" value="1"/>
</dbReference>
<dbReference type="SUPFAM" id="SSF50129">
    <property type="entry name" value="GroES-like"/>
    <property type="match status" value="1"/>
</dbReference>
<dbReference type="AlphaFoldDB" id="A0ABD5EUY9"/>
<dbReference type="GO" id="GO:0016491">
    <property type="term" value="F:oxidoreductase activity"/>
    <property type="evidence" value="ECO:0007669"/>
    <property type="project" value="UniProtKB-KW"/>
</dbReference>
<dbReference type="Pfam" id="PF08240">
    <property type="entry name" value="ADH_N"/>
    <property type="match status" value="1"/>
</dbReference>
<evidence type="ECO:0000313" key="5">
    <source>
        <dbReference type="Proteomes" id="UP001183535"/>
    </source>
</evidence>
<reference evidence="5" key="1">
    <citation type="submission" date="2023-07" db="EMBL/GenBank/DDBJ databases">
        <title>30 novel species of actinomycetes from the DSMZ collection.</title>
        <authorList>
            <person name="Nouioui I."/>
        </authorList>
    </citation>
    <scope>NUCLEOTIDE SEQUENCE [LARGE SCALE GENOMIC DNA]</scope>
    <source>
        <strain evidence="5">DSM 41981</strain>
    </source>
</reference>
<gene>
    <name evidence="4" type="ORF">RM877_22400</name>
</gene>
<accession>A0ABD5EUY9</accession>
<dbReference type="PANTHER" id="PTHR48106:SF13">
    <property type="entry name" value="QUINONE OXIDOREDUCTASE-RELATED"/>
    <property type="match status" value="1"/>
</dbReference>
<dbReference type="InterPro" id="IPR013154">
    <property type="entry name" value="ADH-like_N"/>
</dbReference>
<dbReference type="Gene3D" id="3.90.180.10">
    <property type="entry name" value="Medium-chain alcohol dehydrogenases, catalytic domain"/>
    <property type="match status" value="1"/>
</dbReference>
<evidence type="ECO:0000256" key="2">
    <source>
        <dbReference type="ARBA" id="ARBA00023002"/>
    </source>
</evidence>
<dbReference type="EMBL" id="JAVRES010000011">
    <property type="protein sequence ID" value="MDT0437439.1"/>
    <property type="molecule type" value="Genomic_DNA"/>
</dbReference>
<dbReference type="Gene3D" id="3.40.50.720">
    <property type="entry name" value="NAD(P)-binding Rossmann-like Domain"/>
    <property type="match status" value="1"/>
</dbReference>
<dbReference type="Proteomes" id="UP001183535">
    <property type="component" value="Unassembled WGS sequence"/>
</dbReference>
<evidence type="ECO:0000313" key="4">
    <source>
        <dbReference type="EMBL" id="MDT0437439.1"/>
    </source>
</evidence>
<evidence type="ECO:0000259" key="3">
    <source>
        <dbReference type="SMART" id="SM00829"/>
    </source>
</evidence>
<proteinExistence type="predicted"/>
<dbReference type="PANTHER" id="PTHR48106">
    <property type="entry name" value="QUINONE OXIDOREDUCTASE PIG3-RELATED"/>
    <property type="match status" value="1"/>
</dbReference>
<dbReference type="SMART" id="SM00829">
    <property type="entry name" value="PKS_ER"/>
    <property type="match status" value="1"/>
</dbReference>
<dbReference type="Pfam" id="PF00107">
    <property type="entry name" value="ADH_zinc_N"/>
    <property type="match status" value="1"/>
</dbReference>
<name>A0ABD5EUY9_9ACTN</name>
<sequence length="320" mass="31774">MRAIVIQRYGDPGGLAVVDVPVPVPGPGQVRIVTEAIGVGGADTLIRSGALAAYGFTEGHVPGSEVAGTVDAVGAGVDPALTGRRVWGFTGTGGGCTERALASAADVLPLPPGLSAVDAVTLGGSGAVAHFGLAHARFAPGDAVLVRGAAGGIGVMAVQLAARGGASAVAVTTSSAERGERLRALGATVVLDRAGEGGPETPAGYDVVLDIVAGDGLPSFLDRLRPGGRLVAVGAVGGQPPADFGTRLMAAFRSSLSFATFSLDTVSPADRRAVRSAQFAAAVRGELTAVVHEVLPLTEAARAHRAMDAGEVFGRVVLVP</sequence>
<dbReference type="InterPro" id="IPR011032">
    <property type="entry name" value="GroES-like_sf"/>
</dbReference>
<dbReference type="InterPro" id="IPR013149">
    <property type="entry name" value="ADH-like_C"/>
</dbReference>